<sequence length="114" mass="13702">MAGFDYTYEIQEYRQRTYQIGVRVDPSFNTVESFAVVLFFRRADGERVTVAKVDNAEHDEGRIHIDRHYREQGAETKDFDIDVTSWEEAEEYLLERWRRYADRYEETHGTSHVE</sequence>
<dbReference type="EMBL" id="LN831305">
    <property type="protein sequence ID" value="CQH65214.1"/>
    <property type="molecule type" value="Genomic_DNA"/>
</dbReference>
<dbReference type="Pfam" id="PF24839">
    <property type="entry name" value="DUF7718"/>
    <property type="match status" value="1"/>
</dbReference>
<dbReference type="GeneID" id="26660864"/>
<organism evidence="2 3">
    <name type="scientific">Halobacterium hubeiense</name>
    <dbReference type="NCBI Taxonomy" id="1407499"/>
    <lineage>
        <taxon>Archaea</taxon>
        <taxon>Methanobacteriati</taxon>
        <taxon>Methanobacteriota</taxon>
        <taxon>Stenosarchaea group</taxon>
        <taxon>Halobacteria</taxon>
        <taxon>Halobacteriales</taxon>
        <taxon>Halobacteriaceae</taxon>
        <taxon>Halobacterium</taxon>
    </lineage>
</organism>
<dbReference type="InterPro" id="IPR056135">
    <property type="entry name" value="DUF7718"/>
</dbReference>
<evidence type="ECO:0000313" key="3">
    <source>
        <dbReference type="Proteomes" id="UP000066737"/>
    </source>
</evidence>
<dbReference type="RefSeq" id="WP_059059169.1">
    <property type="nucleotide sequence ID" value="NZ_LN831305.1"/>
</dbReference>
<feature type="domain" description="DUF7718" evidence="1">
    <location>
        <begin position="6"/>
        <end position="109"/>
    </location>
</feature>
<protein>
    <recommendedName>
        <fullName evidence="1">DUF7718 domain-containing protein</fullName>
    </recommendedName>
</protein>
<reference evidence="3" key="1">
    <citation type="journal article" date="2016" name="Environ. Microbiol.">
        <title>The complete genome of a viable archaeum isolated from 123-million-year-old rock salt.</title>
        <authorList>
            <person name="Jaakkola S.T."/>
            <person name="Pfeiffer F."/>
            <person name="Ravantti J.J."/>
            <person name="Guo Q."/>
            <person name="Liu Y."/>
            <person name="Chen X."/>
            <person name="Ma H."/>
            <person name="Yang C."/>
            <person name="Oksanen H.M."/>
            <person name="Bamford D.H."/>
        </authorList>
    </citation>
    <scope>NUCLEOTIDE SEQUENCE</scope>
    <source>
        <strain evidence="3">JI20-1</strain>
        <plasmid evidence="3">Plasmid pSTJ003</plasmid>
    </source>
</reference>
<name>A0A0U5H5K2_9EURY</name>
<gene>
    <name evidence="2" type="ORF">HHUB_6080</name>
</gene>
<dbReference type="KEGG" id="hhb:Hhub_6080"/>
<geneLocation type="plasmid" evidence="3">
    <name>pSTJ003</name>
</geneLocation>
<keyword evidence="3" id="KW-1185">Reference proteome</keyword>
<evidence type="ECO:0000259" key="1">
    <source>
        <dbReference type="Pfam" id="PF24839"/>
    </source>
</evidence>
<dbReference type="Proteomes" id="UP000066737">
    <property type="component" value="Plasmid pSTJ003"/>
</dbReference>
<evidence type="ECO:0000313" key="2">
    <source>
        <dbReference type="EMBL" id="CQH65214.1"/>
    </source>
</evidence>
<proteinExistence type="predicted"/>
<dbReference type="OrthoDB" id="269995at2157"/>
<accession>A0A0U5H5K2</accession>
<dbReference type="AlphaFoldDB" id="A0A0U5H5K2"/>